<dbReference type="EMBL" id="QGTJ01000006">
    <property type="protein sequence ID" value="PWV61210.1"/>
    <property type="molecule type" value="Genomic_DNA"/>
</dbReference>
<dbReference type="CDD" id="cd01991">
    <property type="entry name" value="Asn_synthase_B_C"/>
    <property type="match status" value="1"/>
</dbReference>
<accession>A0A317MU79</accession>
<evidence type="ECO:0000256" key="3">
    <source>
        <dbReference type="ARBA" id="ARBA00012737"/>
    </source>
</evidence>
<protein>
    <recommendedName>
        <fullName evidence="3">asparagine synthase (glutamine-hydrolyzing)</fullName>
        <ecNumber evidence="3">6.3.5.4</ecNumber>
    </recommendedName>
</protein>
<evidence type="ECO:0000256" key="1">
    <source>
        <dbReference type="ARBA" id="ARBA00005187"/>
    </source>
</evidence>
<dbReference type="InterPro" id="IPR029055">
    <property type="entry name" value="Ntn_hydrolases_N"/>
</dbReference>
<dbReference type="PANTHER" id="PTHR43284:SF1">
    <property type="entry name" value="ASPARAGINE SYNTHETASE"/>
    <property type="match status" value="1"/>
</dbReference>
<dbReference type="GO" id="GO:0006529">
    <property type="term" value="P:asparagine biosynthetic process"/>
    <property type="evidence" value="ECO:0007669"/>
    <property type="project" value="InterPro"/>
</dbReference>
<dbReference type="SUPFAM" id="SSF56235">
    <property type="entry name" value="N-terminal nucleophile aminohydrolases (Ntn hydrolases)"/>
    <property type="match status" value="1"/>
</dbReference>
<dbReference type="Pfam" id="PF00733">
    <property type="entry name" value="Asn_synthase"/>
    <property type="match status" value="1"/>
</dbReference>
<dbReference type="SUPFAM" id="SSF52402">
    <property type="entry name" value="Adenine nucleotide alpha hydrolases-like"/>
    <property type="match status" value="1"/>
</dbReference>
<feature type="site" description="Important for beta-aspartyl-AMP intermediate formation" evidence="7">
    <location>
        <position position="330"/>
    </location>
</feature>
<evidence type="ECO:0000313" key="11">
    <source>
        <dbReference type="Proteomes" id="UP000246569"/>
    </source>
</evidence>
<comment type="catalytic activity">
    <reaction evidence="6">
        <text>L-aspartate + L-glutamine + ATP + H2O = L-asparagine + L-glutamate + AMP + diphosphate + H(+)</text>
        <dbReference type="Rhea" id="RHEA:12228"/>
        <dbReference type="ChEBI" id="CHEBI:15377"/>
        <dbReference type="ChEBI" id="CHEBI:15378"/>
        <dbReference type="ChEBI" id="CHEBI:29985"/>
        <dbReference type="ChEBI" id="CHEBI:29991"/>
        <dbReference type="ChEBI" id="CHEBI:30616"/>
        <dbReference type="ChEBI" id="CHEBI:33019"/>
        <dbReference type="ChEBI" id="CHEBI:58048"/>
        <dbReference type="ChEBI" id="CHEBI:58359"/>
        <dbReference type="ChEBI" id="CHEBI:456215"/>
        <dbReference type="EC" id="6.3.5.4"/>
    </reaction>
</comment>
<dbReference type="InterPro" id="IPR006426">
    <property type="entry name" value="Asn_synth_AEB"/>
</dbReference>
<keyword evidence="4" id="KW-0547">Nucleotide-binding</keyword>
<dbReference type="AlphaFoldDB" id="A0A317MU79"/>
<dbReference type="PIRSF" id="PIRSF001589">
    <property type="entry name" value="Asn_synthetase_glu-h"/>
    <property type="match status" value="1"/>
</dbReference>
<dbReference type="InterPro" id="IPR051786">
    <property type="entry name" value="ASN_synthetase/amidase"/>
</dbReference>
<dbReference type="InterPro" id="IPR014729">
    <property type="entry name" value="Rossmann-like_a/b/a_fold"/>
</dbReference>
<keyword evidence="5" id="KW-0067">ATP-binding</keyword>
<comment type="pathway">
    <text evidence="1">Amino-acid biosynthesis; L-asparagine biosynthesis; L-asparagine from L-aspartate (L-Gln route): step 1/1.</text>
</comment>
<evidence type="ECO:0000259" key="8">
    <source>
        <dbReference type="Pfam" id="PF00733"/>
    </source>
</evidence>
<evidence type="ECO:0000313" key="10">
    <source>
        <dbReference type="EMBL" id="PWV61210.1"/>
    </source>
</evidence>
<feature type="domain" description="Asparagine synthetase" evidence="8">
    <location>
        <begin position="212"/>
        <end position="587"/>
    </location>
</feature>
<gene>
    <name evidence="10" type="ORF">C7443_106224</name>
</gene>
<dbReference type="Pfam" id="PF13537">
    <property type="entry name" value="GATase_7"/>
    <property type="match status" value="1"/>
</dbReference>
<evidence type="ECO:0000259" key="9">
    <source>
        <dbReference type="Pfam" id="PF13537"/>
    </source>
</evidence>
<dbReference type="Gene3D" id="3.60.20.10">
    <property type="entry name" value="Glutamine Phosphoribosylpyrophosphate, subunit 1, domain 1"/>
    <property type="match status" value="1"/>
</dbReference>
<proteinExistence type="inferred from homology"/>
<evidence type="ECO:0000256" key="2">
    <source>
        <dbReference type="ARBA" id="ARBA00005752"/>
    </source>
</evidence>
<dbReference type="GO" id="GO:0005524">
    <property type="term" value="F:ATP binding"/>
    <property type="evidence" value="ECO:0007669"/>
    <property type="project" value="UniProtKB-KW"/>
</dbReference>
<dbReference type="OrthoDB" id="9763290at2"/>
<keyword evidence="11" id="KW-1185">Reference proteome</keyword>
<evidence type="ECO:0000256" key="5">
    <source>
        <dbReference type="ARBA" id="ARBA00022840"/>
    </source>
</evidence>
<dbReference type="EC" id="6.3.5.4" evidence="3"/>
<organism evidence="10 11">
    <name type="scientific">Plasticicumulans acidivorans</name>
    <dbReference type="NCBI Taxonomy" id="886464"/>
    <lineage>
        <taxon>Bacteria</taxon>
        <taxon>Pseudomonadati</taxon>
        <taxon>Pseudomonadota</taxon>
        <taxon>Gammaproteobacteria</taxon>
        <taxon>Candidatus Competibacteraceae</taxon>
        <taxon>Plasticicumulans</taxon>
    </lineage>
</organism>
<reference evidence="10 11" key="1">
    <citation type="submission" date="2018-05" db="EMBL/GenBank/DDBJ databases">
        <title>Genomic Encyclopedia of Type Strains, Phase IV (KMG-IV): sequencing the most valuable type-strain genomes for metagenomic binning, comparative biology and taxonomic classification.</title>
        <authorList>
            <person name="Goeker M."/>
        </authorList>
    </citation>
    <scope>NUCLEOTIDE SEQUENCE [LARGE SCALE GENOMIC DNA]</scope>
    <source>
        <strain evidence="10 11">DSM 23606</strain>
    </source>
</reference>
<name>A0A317MU79_9GAMM</name>
<feature type="domain" description="Glutamine amidotransferase type-2" evidence="9">
    <location>
        <begin position="64"/>
        <end position="131"/>
    </location>
</feature>
<evidence type="ECO:0000256" key="4">
    <source>
        <dbReference type="ARBA" id="ARBA00022741"/>
    </source>
</evidence>
<dbReference type="Proteomes" id="UP000246569">
    <property type="component" value="Unassembled WGS sequence"/>
</dbReference>
<dbReference type="InterPro" id="IPR017932">
    <property type="entry name" value="GATase_2_dom"/>
</dbReference>
<dbReference type="GO" id="GO:0004066">
    <property type="term" value="F:asparagine synthase (glutamine-hydrolyzing) activity"/>
    <property type="evidence" value="ECO:0007669"/>
    <property type="project" value="UniProtKB-EC"/>
</dbReference>
<dbReference type="Gene3D" id="3.40.50.620">
    <property type="entry name" value="HUPs"/>
    <property type="match status" value="1"/>
</dbReference>
<sequence length="591" mass="66295">MYGFRGSYHLRNTDASEQSPSSGDACAASIDADAGSFSRDSAGLHAVFCGHPQWRDSALKELAQSQGNSAALMAAWRQRGDGILDLLAGDFALLIIDEAAGRVFAATDRIGRWPLFYAHTQEQVACSTNAGYLKDIAWIDSHLSEQAIYSYLYFHMVPSPLSIFRGISKLPGAHVFDWQRGKVTVRCWWQPQFTEDSHADMKTLGAEMMGIIRKSVGRLADNAAVGAFLSGGLDSSTVAGVLSEIRPNADTFSIGFDVAGYDEISYARIAVQHFNTQRHEYYVTPEDVVASIPQIAEHYDEPFGNSSALPAYYCAKMARECGIERLLAGDGGDEIFAGNERYAKQKVFELYANLPGVLKTGIRSTLAALPQTPALLRKARSYVEQASVPLPDRLESYNFLHRIDAATMFTPDFLQQVDQHAPEELMRDIYRRPADASSLNRMMYLDWQRTLADNDLRKVQRTCELAGVDVVYPLLDDELVEFSCRVPSRMKLPGHRLRYFYKQATQDFLPVEILRKKKHGFGLPFGIWMKEHPALRAMACESLGQLAQRGWIRAEFIDEVLKLHNTAHSSYYGELVWILVMLEQWLEAHHV</sequence>
<evidence type="ECO:0000256" key="6">
    <source>
        <dbReference type="ARBA" id="ARBA00048741"/>
    </source>
</evidence>
<comment type="caution">
    <text evidence="10">The sequence shown here is derived from an EMBL/GenBank/DDBJ whole genome shotgun (WGS) entry which is preliminary data.</text>
</comment>
<evidence type="ECO:0000256" key="7">
    <source>
        <dbReference type="PIRSR" id="PIRSR001589-3"/>
    </source>
</evidence>
<dbReference type="GO" id="GO:0005829">
    <property type="term" value="C:cytosol"/>
    <property type="evidence" value="ECO:0007669"/>
    <property type="project" value="TreeGrafter"/>
</dbReference>
<dbReference type="PANTHER" id="PTHR43284">
    <property type="entry name" value="ASPARAGINE SYNTHETASE (GLUTAMINE-HYDROLYZING)"/>
    <property type="match status" value="1"/>
</dbReference>
<dbReference type="InterPro" id="IPR001962">
    <property type="entry name" value="Asn_synthase"/>
</dbReference>
<comment type="similarity">
    <text evidence="2">Belongs to the asparagine synthetase family.</text>
</comment>